<name>A0A4Y2HA48_ARAVE</name>
<keyword evidence="2" id="KW-1185">Reference proteome</keyword>
<accession>A0A4Y2HA48</accession>
<reference evidence="1 2" key="1">
    <citation type="journal article" date="2019" name="Sci. Rep.">
        <title>Orb-weaving spider Araneus ventricosus genome elucidates the spidroin gene catalogue.</title>
        <authorList>
            <person name="Kono N."/>
            <person name="Nakamura H."/>
            <person name="Ohtoshi R."/>
            <person name="Moran D.A.P."/>
            <person name="Shinohara A."/>
            <person name="Yoshida Y."/>
            <person name="Fujiwara M."/>
            <person name="Mori M."/>
            <person name="Tomita M."/>
            <person name="Arakawa K."/>
        </authorList>
    </citation>
    <scope>NUCLEOTIDE SEQUENCE [LARGE SCALE GENOMIC DNA]</scope>
</reference>
<protein>
    <submittedName>
        <fullName evidence="1">Uncharacterized protein</fullName>
    </submittedName>
</protein>
<dbReference type="AlphaFoldDB" id="A0A4Y2HA48"/>
<sequence>MTSRTRWRAGEDAEWLLSSYCFYFTTIRILLALHNARKYGSQNQDAMWYAGDCIDNVSGLEIPRLLDCSASV</sequence>
<dbReference type="Proteomes" id="UP000499080">
    <property type="component" value="Unassembled WGS sequence"/>
</dbReference>
<evidence type="ECO:0000313" key="1">
    <source>
        <dbReference type="EMBL" id="GBM62281.1"/>
    </source>
</evidence>
<comment type="caution">
    <text evidence="1">The sequence shown here is derived from an EMBL/GenBank/DDBJ whole genome shotgun (WGS) entry which is preliminary data.</text>
</comment>
<gene>
    <name evidence="1" type="ORF">AVEN_264142_1</name>
</gene>
<proteinExistence type="predicted"/>
<dbReference type="EMBL" id="BGPR01001808">
    <property type="protein sequence ID" value="GBM62281.1"/>
    <property type="molecule type" value="Genomic_DNA"/>
</dbReference>
<organism evidence="1 2">
    <name type="scientific">Araneus ventricosus</name>
    <name type="common">Orbweaver spider</name>
    <name type="synonym">Epeira ventricosa</name>
    <dbReference type="NCBI Taxonomy" id="182803"/>
    <lineage>
        <taxon>Eukaryota</taxon>
        <taxon>Metazoa</taxon>
        <taxon>Ecdysozoa</taxon>
        <taxon>Arthropoda</taxon>
        <taxon>Chelicerata</taxon>
        <taxon>Arachnida</taxon>
        <taxon>Araneae</taxon>
        <taxon>Araneomorphae</taxon>
        <taxon>Entelegynae</taxon>
        <taxon>Araneoidea</taxon>
        <taxon>Araneidae</taxon>
        <taxon>Araneus</taxon>
    </lineage>
</organism>
<evidence type="ECO:0000313" key="2">
    <source>
        <dbReference type="Proteomes" id="UP000499080"/>
    </source>
</evidence>